<keyword evidence="1" id="KW-0418">Kinase</keyword>
<dbReference type="Proteomes" id="UP001558632">
    <property type="component" value="Unassembled WGS sequence"/>
</dbReference>
<name>A0ABR3L4M2_TRISP</name>
<accession>A0ABR3L4M2</accession>
<sequence>MKINKNEDFNWNAFRISNGKHEMFKQTDKVGRLNYAMPAFSVQKPYGQAGRGKTNLLFSYFTNIKRTYERRKAARMMHHPLLELARVEACVVLLTVPVLRYDSARHHA</sequence>
<comment type="caution">
    <text evidence="1">The sequence shown here is derived from an EMBL/GenBank/DDBJ whole genome shotgun (WGS) entry which is preliminary data.</text>
</comment>
<evidence type="ECO:0000313" key="2">
    <source>
        <dbReference type="Proteomes" id="UP001558632"/>
    </source>
</evidence>
<keyword evidence="2" id="KW-1185">Reference proteome</keyword>
<keyword evidence="1" id="KW-0808">Transferase</keyword>
<protein>
    <submittedName>
        <fullName evidence="1">Sensor histidine kinase WalK</fullName>
    </submittedName>
</protein>
<evidence type="ECO:0000313" key="1">
    <source>
        <dbReference type="EMBL" id="KAL1246468.1"/>
    </source>
</evidence>
<organism evidence="1 2">
    <name type="scientific">Trichinella spiralis</name>
    <name type="common">Trichina worm</name>
    <dbReference type="NCBI Taxonomy" id="6334"/>
    <lineage>
        <taxon>Eukaryota</taxon>
        <taxon>Metazoa</taxon>
        <taxon>Ecdysozoa</taxon>
        <taxon>Nematoda</taxon>
        <taxon>Enoplea</taxon>
        <taxon>Dorylaimia</taxon>
        <taxon>Trichinellida</taxon>
        <taxon>Trichinellidae</taxon>
        <taxon>Trichinella</taxon>
    </lineage>
</organism>
<dbReference type="GO" id="GO:0016301">
    <property type="term" value="F:kinase activity"/>
    <property type="evidence" value="ECO:0007669"/>
    <property type="project" value="UniProtKB-KW"/>
</dbReference>
<reference evidence="1 2" key="1">
    <citation type="submission" date="2024-07" db="EMBL/GenBank/DDBJ databases">
        <title>Enhanced genomic and transcriptomic resources for Trichinella pseudospiralis and T. spiralis underpin the discovery of pronounced molecular differences between stages and species.</title>
        <authorList>
            <person name="Pasi K.K."/>
            <person name="La Rosa G."/>
            <person name="Gomez-Morales M.A."/>
            <person name="Tosini F."/>
            <person name="Sumanam S."/>
            <person name="Young N.D."/>
            <person name="Chang B.C."/>
            <person name="Robin G.B."/>
        </authorList>
    </citation>
    <scope>NUCLEOTIDE SEQUENCE [LARGE SCALE GENOMIC DNA]</scope>
    <source>
        <strain evidence="1">ISS534</strain>
    </source>
</reference>
<proteinExistence type="predicted"/>
<gene>
    <name evidence="1" type="ORF">TSPI_06575</name>
</gene>
<dbReference type="EMBL" id="JBEUSY010000004">
    <property type="protein sequence ID" value="KAL1246468.1"/>
    <property type="molecule type" value="Genomic_DNA"/>
</dbReference>